<evidence type="ECO:0000313" key="4">
    <source>
        <dbReference type="Proteomes" id="UP000538929"/>
    </source>
</evidence>
<dbReference type="GO" id="GO:0003677">
    <property type="term" value="F:DNA binding"/>
    <property type="evidence" value="ECO:0007669"/>
    <property type="project" value="UniProtKB-KW"/>
</dbReference>
<dbReference type="EMBL" id="VKHT01000051">
    <property type="protein sequence ID" value="MBB0243204.1"/>
    <property type="molecule type" value="Genomic_DNA"/>
</dbReference>
<dbReference type="InterPro" id="IPR001387">
    <property type="entry name" value="Cro/C1-type_HTH"/>
</dbReference>
<dbReference type="Pfam" id="PF01381">
    <property type="entry name" value="HTH_3"/>
    <property type="match status" value="1"/>
</dbReference>
<dbReference type="GO" id="GO:0005829">
    <property type="term" value="C:cytosol"/>
    <property type="evidence" value="ECO:0007669"/>
    <property type="project" value="TreeGrafter"/>
</dbReference>
<dbReference type="PROSITE" id="PS50943">
    <property type="entry name" value="HTH_CROC1"/>
    <property type="match status" value="1"/>
</dbReference>
<dbReference type="PANTHER" id="PTHR46797">
    <property type="entry name" value="HTH-TYPE TRANSCRIPTIONAL REGULATOR"/>
    <property type="match status" value="1"/>
</dbReference>
<dbReference type="Gene3D" id="1.10.260.40">
    <property type="entry name" value="lambda repressor-like DNA-binding domains"/>
    <property type="match status" value="1"/>
</dbReference>
<accession>A0A7W3Y043</accession>
<evidence type="ECO:0000256" key="1">
    <source>
        <dbReference type="ARBA" id="ARBA00023125"/>
    </source>
</evidence>
<gene>
    <name evidence="3" type="ORF">FNQ90_03525</name>
</gene>
<protein>
    <submittedName>
        <fullName evidence="3">Helix-turn-helix domain-containing protein</fullName>
    </submittedName>
</protein>
<evidence type="ECO:0000259" key="2">
    <source>
        <dbReference type="PROSITE" id="PS50943"/>
    </source>
</evidence>
<dbReference type="InterPro" id="IPR010982">
    <property type="entry name" value="Lambda_DNA-bd_dom_sf"/>
</dbReference>
<reference evidence="4" key="1">
    <citation type="submission" date="2019-10" db="EMBL/GenBank/DDBJ databases">
        <title>Streptomyces sp. nov., a novel actinobacterium isolated from alkaline environment.</title>
        <authorList>
            <person name="Golinska P."/>
        </authorList>
    </citation>
    <scope>NUCLEOTIDE SEQUENCE [LARGE SCALE GENOMIC DNA]</scope>
    <source>
        <strain evidence="4">DSM 42118</strain>
    </source>
</reference>
<dbReference type="InterPro" id="IPR050807">
    <property type="entry name" value="TransReg_Diox_bact_type"/>
</dbReference>
<organism evidence="3 4">
    <name type="scientific">Streptomyces alkaliphilus</name>
    <dbReference type="NCBI Taxonomy" id="1472722"/>
    <lineage>
        <taxon>Bacteria</taxon>
        <taxon>Bacillati</taxon>
        <taxon>Actinomycetota</taxon>
        <taxon>Actinomycetes</taxon>
        <taxon>Kitasatosporales</taxon>
        <taxon>Streptomycetaceae</taxon>
        <taxon>Streptomyces</taxon>
    </lineage>
</organism>
<dbReference type="SUPFAM" id="SSF47413">
    <property type="entry name" value="lambda repressor-like DNA-binding domains"/>
    <property type="match status" value="1"/>
</dbReference>
<name>A0A7W3Y043_9ACTN</name>
<dbReference type="Proteomes" id="UP000538929">
    <property type="component" value="Unassembled WGS sequence"/>
</dbReference>
<comment type="caution">
    <text evidence="3">The sequence shown here is derived from an EMBL/GenBank/DDBJ whole genome shotgun (WGS) entry which is preliminary data.</text>
</comment>
<dbReference type="GO" id="GO:0003700">
    <property type="term" value="F:DNA-binding transcription factor activity"/>
    <property type="evidence" value="ECO:0007669"/>
    <property type="project" value="TreeGrafter"/>
</dbReference>
<dbReference type="CDD" id="cd00093">
    <property type="entry name" value="HTH_XRE"/>
    <property type="match status" value="1"/>
</dbReference>
<keyword evidence="1" id="KW-0238">DNA-binding</keyword>
<feature type="domain" description="HTH cro/C1-type" evidence="2">
    <location>
        <begin position="10"/>
        <end position="65"/>
    </location>
</feature>
<dbReference type="RefSeq" id="WP_182604914.1">
    <property type="nucleotide sequence ID" value="NZ_VKHT01000051.1"/>
</dbReference>
<evidence type="ECO:0000313" key="3">
    <source>
        <dbReference type="EMBL" id="MBB0243204.1"/>
    </source>
</evidence>
<proteinExistence type="predicted"/>
<dbReference type="PANTHER" id="PTHR46797:SF1">
    <property type="entry name" value="METHYLPHOSPHONATE SYNTHASE"/>
    <property type="match status" value="1"/>
</dbReference>
<keyword evidence="4" id="KW-1185">Reference proteome</keyword>
<dbReference type="SMART" id="SM00530">
    <property type="entry name" value="HTH_XRE"/>
    <property type="match status" value="1"/>
</dbReference>
<dbReference type="AlphaFoldDB" id="A0A7W3Y043"/>
<sequence>MAGTNLGERIQRARKLAGLTQRELAALSGVSFSLISKLEQGERQDARLETVRKIAAALHVSTTRLVASGPENGPTEETTDRWLPVRRALVTDDAPDLPEEPTPEGVRQALDGALTLNSHARYTELTEVLPALIRDARVVTDLDPAERELHTHVMLVVGSVLVQHRQFDTAEQLLDQTLGYTESTPQRATAVSTWCWSLLRRGRLAEAREKAVYWADELEPRRLTRASPADLAGWGWLLLRAAAAASRDNRDGEARTALRYAKAAATAIGTGERRVKGDPLRKVFGSPTIARKQAEHATITDRPDQVLALAASIPSNSTNDHRRHLLDVAHAQERMRQHTEAVETLWKLQQEAPEWLAQQRYAKETLDRLVRKRRTLTPEMRALARVVQLPL</sequence>